<feature type="chain" id="PRO_5019783412" evidence="1">
    <location>
        <begin position="26"/>
        <end position="287"/>
    </location>
</feature>
<evidence type="ECO:0000313" key="2">
    <source>
        <dbReference type="EMBL" id="VFS27517.1"/>
    </source>
</evidence>
<accession>A0A484XVS5</accession>
<dbReference type="AlphaFoldDB" id="A0A484XVS5"/>
<protein>
    <submittedName>
        <fullName evidence="2">Protein of uncharacterized function (DUF2544)</fullName>
    </submittedName>
</protein>
<dbReference type="EMBL" id="CAADIW010000022">
    <property type="protein sequence ID" value="VFS27517.1"/>
    <property type="molecule type" value="Genomic_DNA"/>
</dbReference>
<proteinExistence type="predicted"/>
<organism evidence="2 3">
    <name type="scientific">Enterobacter cancerogenus</name>
    <dbReference type="NCBI Taxonomy" id="69218"/>
    <lineage>
        <taxon>Bacteria</taxon>
        <taxon>Pseudomonadati</taxon>
        <taxon>Pseudomonadota</taxon>
        <taxon>Gammaproteobacteria</taxon>
        <taxon>Enterobacterales</taxon>
        <taxon>Enterobacteriaceae</taxon>
        <taxon>Enterobacter</taxon>
        <taxon>Enterobacter cloacae complex</taxon>
    </lineage>
</organism>
<dbReference type="Pfam" id="PF11245">
    <property type="entry name" value="DUF2544"/>
    <property type="match status" value="1"/>
</dbReference>
<evidence type="ECO:0000313" key="3">
    <source>
        <dbReference type="Proteomes" id="UP000351155"/>
    </source>
</evidence>
<keyword evidence="1" id="KW-0732">Signal</keyword>
<evidence type="ECO:0000256" key="1">
    <source>
        <dbReference type="SAM" id="SignalP"/>
    </source>
</evidence>
<dbReference type="InterPro" id="IPR021407">
    <property type="entry name" value="DUF2544"/>
</dbReference>
<sequence length="287" mass="31639">MKRLSALFILFSLMLVVLVPSSAMAAINNLKSQTHFLVYFAYLKNPNIQTDIQLHVSFPSSNSTENGLYDATNAVERGLGTPTLISWSTSHLPKIEILRAQKNDIASSHCPGIDTTLWACGSLDVSYSVHFEGQDCPWNIAQYTVSIDPSTGKSWTSPPTRETACPTVPVATYDISWSKDQVQHEKQLILTPNGGRVETILQTYLMEGGQLCDGSQMNDRGVYCRYVSTGVSVSVLGCDDPRVTTSISKHPMTDTELYDIQVQADTQHLGAGLFSTTCNFRYLIDEL</sequence>
<gene>
    <name evidence="2" type="ORF">NCTC12126_02756</name>
</gene>
<feature type="signal peptide" evidence="1">
    <location>
        <begin position="1"/>
        <end position="25"/>
    </location>
</feature>
<reference evidence="2 3" key="1">
    <citation type="submission" date="2019-03" db="EMBL/GenBank/DDBJ databases">
        <authorList>
            <consortium name="Pathogen Informatics"/>
        </authorList>
    </citation>
    <scope>NUCLEOTIDE SEQUENCE [LARGE SCALE GENOMIC DNA]</scope>
    <source>
        <strain evidence="2 3">NCTC12126</strain>
    </source>
</reference>
<dbReference type="Proteomes" id="UP000351155">
    <property type="component" value="Unassembled WGS sequence"/>
</dbReference>
<name>A0A484XVS5_9ENTR</name>